<dbReference type="EMBL" id="CM042053">
    <property type="protein sequence ID" value="KAI3714681.1"/>
    <property type="molecule type" value="Genomic_DNA"/>
</dbReference>
<reference evidence="2" key="1">
    <citation type="journal article" date="2022" name="Mol. Ecol. Resour.">
        <title>The genomes of chicory, endive, great burdock and yacon provide insights into Asteraceae palaeo-polyploidization history and plant inulin production.</title>
        <authorList>
            <person name="Fan W."/>
            <person name="Wang S."/>
            <person name="Wang H."/>
            <person name="Wang A."/>
            <person name="Jiang F."/>
            <person name="Liu H."/>
            <person name="Zhao H."/>
            <person name="Xu D."/>
            <person name="Zhang Y."/>
        </authorList>
    </citation>
    <scope>NUCLEOTIDE SEQUENCE [LARGE SCALE GENOMIC DNA]</scope>
    <source>
        <strain evidence="2">cv. Niubang</strain>
    </source>
</reference>
<evidence type="ECO:0000313" key="2">
    <source>
        <dbReference type="Proteomes" id="UP001055879"/>
    </source>
</evidence>
<evidence type="ECO:0000313" key="1">
    <source>
        <dbReference type="EMBL" id="KAI3714681.1"/>
    </source>
</evidence>
<proteinExistence type="predicted"/>
<gene>
    <name evidence="1" type="ORF">L6452_21640</name>
</gene>
<name>A0ACB9AXL7_ARCLA</name>
<dbReference type="Proteomes" id="UP001055879">
    <property type="component" value="Linkage Group LG07"/>
</dbReference>
<accession>A0ACB9AXL7</accession>
<reference evidence="1 2" key="2">
    <citation type="journal article" date="2022" name="Mol. Ecol. Resour.">
        <title>The genomes of chicory, endive, great burdock and yacon provide insights into Asteraceae paleo-polyploidization history and plant inulin production.</title>
        <authorList>
            <person name="Fan W."/>
            <person name="Wang S."/>
            <person name="Wang H."/>
            <person name="Wang A."/>
            <person name="Jiang F."/>
            <person name="Liu H."/>
            <person name="Zhao H."/>
            <person name="Xu D."/>
            <person name="Zhang Y."/>
        </authorList>
    </citation>
    <scope>NUCLEOTIDE SEQUENCE [LARGE SCALE GENOMIC DNA]</scope>
    <source>
        <strain evidence="2">cv. Niubang</strain>
    </source>
</reference>
<keyword evidence="2" id="KW-1185">Reference proteome</keyword>
<sequence length="122" mass="13422">MILHHLASWDLEPQNPHLHLPHQVQSVGARVEELDWVSSESLVIFNSSSVVVIQALGGGSLGRHHVGGCQDLRRRGISSVVVLGRVGPFGCSLWHQGISSLGWNLSRIRRDTLVFMSLGVMR</sequence>
<protein>
    <submittedName>
        <fullName evidence="1">Uncharacterized protein</fullName>
    </submittedName>
</protein>
<organism evidence="1 2">
    <name type="scientific">Arctium lappa</name>
    <name type="common">Greater burdock</name>
    <name type="synonym">Lappa major</name>
    <dbReference type="NCBI Taxonomy" id="4217"/>
    <lineage>
        <taxon>Eukaryota</taxon>
        <taxon>Viridiplantae</taxon>
        <taxon>Streptophyta</taxon>
        <taxon>Embryophyta</taxon>
        <taxon>Tracheophyta</taxon>
        <taxon>Spermatophyta</taxon>
        <taxon>Magnoliopsida</taxon>
        <taxon>eudicotyledons</taxon>
        <taxon>Gunneridae</taxon>
        <taxon>Pentapetalae</taxon>
        <taxon>asterids</taxon>
        <taxon>campanulids</taxon>
        <taxon>Asterales</taxon>
        <taxon>Asteraceae</taxon>
        <taxon>Carduoideae</taxon>
        <taxon>Cardueae</taxon>
        <taxon>Arctiinae</taxon>
        <taxon>Arctium</taxon>
    </lineage>
</organism>
<comment type="caution">
    <text evidence="1">The sequence shown here is derived from an EMBL/GenBank/DDBJ whole genome shotgun (WGS) entry which is preliminary data.</text>
</comment>